<protein>
    <submittedName>
        <fullName evidence="1">Uncharacterized protein</fullName>
    </submittedName>
</protein>
<dbReference type="AlphaFoldDB" id="A0A4Z2EZG5"/>
<name>A0A4Z2EZG5_9TELE</name>
<gene>
    <name evidence="1" type="ORF">EYF80_055587</name>
</gene>
<comment type="caution">
    <text evidence="1">The sequence shown here is derived from an EMBL/GenBank/DDBJ whole genome shotgun (WGS) entry which is preliminary data.</text>
</comment>
<evidence type="ECO:0000313" key="2">
    <source>
        <dbReference type="Proteomes" id="UP000314294"/>
    </source>
</evidence>
<keyword evidence="2" id="KW-1185">Reference proteome</keyword>
<dbReference type="Proteomes" id="UP000314294">
    <property type="component" value="Unassembled WGS sequence"/>
</dbReference>
<accession>A0A4Z2EZG5</accession>
<reference evidence="1 2" key="1">
    <citation type="submission" date="2019-03" db="EMBL/GenBank/DDBJ databases">
        <title>First draft genome of Liparis tanakae, snailfish: a comprehensive survey of snailfish specific genes.</title>
        <authorList>
            <person name="Kim W."/>
            <person name="Song I."/>
            <person name="Jeong J.-H."/>
            <person name="Kim D."/>
            <person name="Kim S."/>
            <person name="Ryu S."/>
            <person name="Song J.Y."/>
            <person name="Lee S.K."/>
        </authorList>
    </citation>
    <scope>NUCLEOTIDE SEQUENCE [LARGE SCALE GENOMIC DNA]</scope>
    <source>
        <tissue evidence="1">Muscle</tissue>
    </source>
</reference>
<organism evidence="1 2">
    <name type="scientific">Liparis tanakae</name>
    <name type="common">Tanaka's snailfish</name>
    <dbReference type="NCBI Taxonomy" id="230148"/>
    <lineage>
        <taxon>Eukaryota</taxon>
        <taxon>Metazoa</taxon>
        <taxon>Chordata</taxon>
        <taxon>Craniata</taxon>
        <taxon>Vertebrata</taxon>
        <taxon>Euteleostomi</taxon>
        <taxon>Actinopterygii</taxon>
        <taxon>Neopterygii</taxon>
        <taxon>Teleostei</taxon>
        <taxon>Neoteleostei</taxon>
        <taxon>Acanthomorphata</taxon>
        <taxon>Eupercaria</taxon>
        <taxon>Perciformes</taxon>
        <taxon>Cottioidei</taxon>
        <taxon>Cottales</taxon>
        <taxon>Liparidae</taxon>
        <taxon>Liparis</taxon>
    </lineage>
</organism>
<dbReference type="EMBL" id="SRLO01002009">
    <property type="protein sequence ID" value="TNN34249.1"/>
    <property type="molecule type" value="Genomic_DNA"/>
</dbReference>
<evidence type="ECO:0000313" key="1">
    <source>
        <dbReference type="EMBL" id="TNN34249.1"/>
    </source>
</evidence>
<sequence>MHVTPSDEAEDHLSACVVCMSVEVSGVMDDRGRDNEPTPHPLTDQRAVGLRACRDSTTQVTYVTSYVAHAHAGSSTGSTSSLLLRCTQNKIK</sequence>
<proteinExistence type="predicted"/>